<dbReference type="InterPro" id="IPR056200">
    <property type="entry name" value="NT_N"/>
</dbReference>
<feature type="domain" description="Neurotrophin 1 N-terminal" evidence="3">
    <location>
        <begin position="89"/>
        <end position="184"/>
    </location>
</feature>
<feature type="compositionally biased region" description="Low complexity" evidence="1">
    <location>
        <begin position="71"/>
        <end position="84"/>
    </location>
</feature>
<dbReference type="Proteomes" id="UP000515158">
    <property type="component" value="Unplaced"/>
</dbReference>
<dbReference type="RefSeq" id="XP_034238997.1">
    <property type="nucleotide sequence ID" value="XM_034383106.1"/>
</dbReference>
<reference evidence="5" key="1">
    <citation type="submission" date="2025-08" db="UniProtKB">
        <authorList>
            <consortium name="RefSeq"/>
        </authorList>
    </citation>
    <scope>IDENTIFICATION</scope>
    <source>
        <tissue evidence="5">Total insect</tissue>
    </source>
</reference>
<sequence>MRLSARILLVVILALVGICNSDGDLDESSERLDDFGDLSLDDNESEPHSDLSHLSDDEFLAGDAEGGAAAGPGQRPGQRPGRPGEVQAEKSAMMLRVMGATLKRPGMTQRFGQILPIIRVMSPPQRLALAALVMQQAMVPEHVNDPPLQMAMKLGATPDGKSNLTTQLLLPLSADIAHIFRGAGLPKAGENLYIMVNSLYIYGGAVDLNHTMKNSLHIDFDEFHFRIGENLHHNMAVQSLSP</sequence>
<keyword evidence="4" id="KW-1185">Reference proteome</keyword>
<dbReference type="AlphaFoldDB" id="A0A6P8YXP4"/>
<evidence type="ECO:0000259" key="3">
    <source>
        <dbReference type="Pfam" id="PF24103"/>
    </source>
</evidence>
<protein>
    <submittedName>
        <fullName evidence="5">Uncharacterized protein LOC117643920</fullName>
    </submittedName>
</protein>
<dbReference type="KEGG" id="tpal:117643920"/>
<organism evidence="5">
    <name type="scientific">Thrips palmi</name>
    <name type="common">Melon thrips</name>
    <dbReference type="NCBI Taxonomy" id="161013"/>
    <lineage>
        <taxon>Eukaryota</taxon>
        <taxon>Metazoa</taxon>
        <taxon>Ecdysozoa</taxon>
        <taxon>Arthropoda</taxon>
        <taxon>Hexapoda</taxon>
        <taxon>Insecta</taxon>
        <taxon>Pterygota</taxon>
        <taxon>Neoptera</taxon>
        <taxon>Paraneoptera</taxon>
        <taxon>Thysanoptera</taxon>
        <taxon>Terebrantia</taxon>
        <taxon>Thripoidea</taxon>
        <taxon>Thripidae</taxon>
        <taxon>Thrips</taxon>
    </lineage>
</organism>
<evidence type="ECO:0000256" key="2">
    <source>
        <dbReference type="SAM" id="SignalP"/>
    </source>
</evidence>
<dbReference type="Pfam" id="PF24103">
    <property type="entry name" value="NT_N"/>
    <property type="match status" value="1"/>
</dbReference>
<dbReference type="OrthoDB" id="8197497at2759"/>
<feature type="region of interest" description="Disordered" evidence="1">
    <location>
        <begin position="62"/>
        <end position="85"/>
    </location>
</feature>
<evidence type="ECO:0000313" key="4">
    <source>
        <dbReference type="Proteomes" id="UP000515158"/>
    </source>
</evidence>
<dbReference type="GeneID" id="117643920"/>
<gene>
    <name evidence="5" type="primary">LOC117643920</name>
</gene>
<evidence type="ECO:0000313" key="5">
    <source>
        <dbReference type="RefSeq" id="XP_034238997.1"/>
    </source>
</evidence>
<accession>A0A6P8YXP4</accession>
<feature type="signal peptide" evidence="2">
    <location>
        <begin position="1"/>
        <end position="21"/>
    </location>
</feature>
<proteinExistence type="predicted"/>
<name>A0A6P8YXP4_THRPL</name>
<dbReference type="InParanoid" id="A0A6P8YXP4"/>
<keyword evidence="2" id="KW-0732">Signal</keyword>
<feature type="chain" id="PRO_5028035796" evidence="2">
    <location>
        <begin position="22"/>
        <end position="242"/>
    </location>
</feature>
<evidence type="ECO:0000256" key="1">
    <source>
        <dbReference type="SAM" id="MobiDB-lite"/>
    </source>
</evidence>